<feature type="transmembrane region" description="Helical" evidence="13">
    <location>
        <begin position="753"/>
        <end position="773"/>
    </location>
</feature>
<keyword evidence="9 13" id="KW-1133">Transmembrane helix</keyword>
<evidence type="ECO:0000256" key="6">
    <source>
        <dbReference type="ARBA" id="ARBA00022837"/>
    </source>
</evidence>
<dbReference type="OrthoDB" id="3352408at2759"/>
<dbReference type="GO" id="GO:0012505">
    <property type="term" value="C:endomembrane system"/>
    <property type="evidence" value="ECO:0007669"/>
    <property type="project" value="UniProtKB-SubCell"/>
</dbReference>
<comment type="similarity">
    <text evidence="13">Belongs to the cation transport ATPase (P-type) (TC 3.A.3) family.</text>
</comment>
<protein>
    <recommendedName>
        <fullName evidence="13">Calcium-transporting ATPase</fullName>
        <ecNumber evidence="13">7.2.2.10</ecNumber>
    </recommendedName>
</protein>
<evidence type="ECO:0000259" key="14">
    <source>
        <dbReference type="SMART" id="SM00831"/>
    </source>
</evidence>
<dbReference type="Pfam" id="PF00690">
    <property type="entry name" value="Cation_ATPase_N"/>
    <property type="match status" value="1"/>
</dbReference>
<keyword evidence="3 13" id="KW-0109">Calcium transport</keyword>
<dbReference type="SFLD" id="SFLDF00027">
    <property type="entry name" value="p-type_atpase"/>
    <property type="match status" value="1"/>
</dbReference>
<dbReference type="InterPro" id="IPR006068">
    <property type="entry name" value="ATPase_P-typ_cation-transptr_C"/>
</dbReference>
<feature type="transmembrane region" description="Helical" evidence="13">
    <location>
        <begin position="851"/>
        <end position="870"/>
    </location>
</feature>
<keyword evidence="16" id="KW-1185">Reference proteome</keyword>
<dbReference type="SFLD" id="SFLDG00002">
    <property type="entry name" value="C1.7:_P-type_atpase_like"/>
    <property type="match status" value="1"/>
</dbReference>
<dbReference type="Pfam" id="PF00122">
    <property type="entry name" value="E1-E2_ATPase"/>
    <property type="match status" value="1"/>
</dbReference>
<feature type="transmembrane region" description="Helical" evidence="13">
    <location>
        <begin position="821"/>
        <end position="839"/>
    </location>
</feature>
<dbReference type="NCBIfam" id="TIGR01522">
    <property type="entry name" value="ATPase-IIA2_Ca"/>
    <property type="match status" value="1"/>
</dbReference>
<dbReference type="SMART" id="SM00831">
    <property type="entry name" value="Cation_ATPase_N"/>
    <property type="match status" value="1"/>
</dbReference>
<dbReference type="InterPro" id="IPR001757">
    <property type="entry name" value="P_typ_ATPase"/>
</dbReference>
<evidence type="ECO:0000256" key="9">
    <source>
        <dbReference type="ARBA" id="ARBA00022989"/>
    </source>
</evidence>
<dbReference type="GO" id="GO:0005524">
    <property type="term" value="F:ATP binding"/>
    <property type="evidence" value="ECO:0007669"/>
    <property type="project" value="UniProtKB-KW"/>
</dbReference>
<accession>A0A7J7JZI9</accession>
<evidence type="ECO:0000256" key="11">
    <source>
        <dbReference type="ARBA" id="ARBA00023136"/>
    </source>
</evidence>
<reference evidence="15" key="1">
    <citation type="submission" date="2020-06" db="EMBL/GenBank/DDBJ databases">
        <title>Draft genome of Bugula neritina, a colonial animal packing powerful symbionts and potential medicines.</title>
        <authorList>
            <person name="Rayko M."/>
        </authorList>
    </citation>
    <scope>NUCLEOTIDE SEQUENCE [LARGE SCALE GENOMIC DNA]</scope>
    <source>
        <strain evidence="15">Kwan_BN1</strain>
    </source>
</reference>
<comment type="caution">
    <text evidence="13">Lacks conserved residue(s) required for the propagation of feature annotation.</text>
</comment>
<dbReference type="Gene3D" id="2.70.150.10">
    <property type="entry name" value="Calcium-transporting ATPase, cytoplasmic transduction domain A"/>
    <property type="match status" value="1"/>
</dbReference>
<dbReference type="SUPFAM" id="SSF81660">
    <property type="entry name" value="Metal cation-transporting ATPase, ATP-binding domain N"/>
    <property type="match status" value="1"/>
</dbReference>
<dbReference type="NCBIfam" id="TIGR01494">
    <property type="entry name" value="ATPase_P-type"/>
    <property type="match status" value="3"/>
</dbReference>
<feature type="transmembrane region" description="Helical" evidence="13">
    <location>
        <begin position="89"/>
        <end position="108"/>
    </location>
</feature>
<comment type="caution">
    <text evidence="15">The sequence shown here is derived from an EMBL/GenBank/DDBJ whole genome shotgun (WGS) entry which is preliminary data.</text>
</comment>
<evidence type="ECO:0000256" key="3">
    <source>
        <dbReference type="ARBA" id="ARBA00022568"/>
    </source>
</evidence>
<evidence type="ECO:0000256" key="7">
    <source>
        <dbReference type="ARBA" id="ARBA00022840"/>
    </source>
</evidence>
<dbReference type="SUPFAM" id="SSF56784">
    <property type="entry name" value="HAD-like"/>
    <property type="match status" value="1"/>
</dbReference>
<dbReference type="InterPro" id="IPR018303">
    <property type="entry name" value="ATPase_P-typ_P_site"/>
</dbReference>
<dbReference type="PANTHER" id="PTHR42861">
    <property type="entry name" value="CALCIUM-TRANSPORTING ATPASE"/>
    <property type="match status" value="1"/>
</dbReference>
<dbReference type="EMBL" id="VXIV02001560">
    <property type="protein sequence ID" value="KAF6031820.1"/>
    <property type="molecule type" value="Genomic_DNA"/>
</dbReference>
<feature type="transmembrane region" description="Helical" evidence="13">
    <location>
        <begin position="278"/>
        <end position="307"/>
    </location>
</feature>
<dbReference type="PROSITE" id="PS00154">
    <property type="entry name" value="ATPASE_E1_E2"/>
    <property type="match status" value="1"/>
</dbReference>
<keyword evidence="10 13" id="KW-0406">Ion transport</keyword>
<dbReference type="InterPro" id="IPR036412">
    <property type="entry name" value="HAD-like_sf"/>
</dbReference>
<evidence type="ECO:0000313" key="15">
    <source>
        <dbReference type="EMBL" id="KAF6031820.1"/>
    </source>
</evidence>
<keyword evidence="2 13" id="KW-0813">Transport</keyword>
<dbReference type="GO" id="GO:0016887">
    <property type="term" value="F:ATP hydrolysis activity"/>
    <property type="evidence" value="ECO:0007669"/>
    <property type="project" value="InterPro"/>
</dbReference>
<dbReference type="InterPro" id="IPR006413">
    <property type="entry name" value="P-type_ATPase_IIA_PMR1"/>
</dbReference>
<dbReference type="Pfam" id="PF13246">
    <property type="entry name" value="Cation_ATPase"/>
    <property type="match status" value="1"/>
</dbReference>
<dbReference type="SUPFAM" id="SSF81665">
    <property type="entry name" value="Calcium ATPase, transmembrane domain M"/>
    <property type="match status" value="1"/>
</dbReference>
<dbReference type="Gene3D" id="3.40.50.1000">
    <property type="entry name" value="HAD superfamily/HAD-like"/>
    <property type="match status" value="1"/>
</dbReference>
<proteinExistence type="inferred from homology"/>
<evidence type="ECO:0000256" key="5">
    <source>
        <dbReference type="ARBA" id="ARBA00022741"/>
    </source>
</evidence>
<evidence type="ECO:0000313" key="16">
    <source>
        <dbReference type="Proteomes" id="UP000593567"/>
    </source>
</evidence>
<dbReference type="InterPro" id="IPR059000">
    <property type="entry name" value="ATPase_P-type_domA"/>
</dbReference>
<dbReference type="InterPro" id="IPR023299">
    <property type="entry name" value="ATPase_P-typ_cyto_dom_N"/>
</dbReference>
<keyword evidence="5 13" id="KW-0547">Nucleotide-binding</keyword>
<keyword evidence="7 13" id="KW-0067">ATP-binding</keyword>
<dbReference type="InterPro" id="IPR008250">
    <property type="entry name" value="ATPase_P-typ_transduc_dom_A_sf"/>
</dbReference>
<dbReference type="Pfam" id="PF00689">
    <property type="entry name" value="Cation_ATPase_C"/>
    <property type="match status" value="1"/>
</dbReference>
<dbReference type="EC" id="7.2.2.10" evidence="13"/>
<evidence type="ECO:0000256" key="2">
    <source>
        <dbReference type="ARBA" id="ARBA00022448"/>
    </source>
</evidence>
<feature type="transmembrane region" description="Helical" evidence="13">
    <location>
        <begin position="253"/>
        <end position="272"/>
    </location>
</feature>
<dbReference type="PRINTS" id="PR00119">
    <property type="entry name" value="CATATPASE"/>
</dbReference>
<keyword evidence="11 13" id="KW-0472">Membrane</keyword>
<comment type="function">
    <text evidence="13">Catalyzes the hydrolysis of ATP coupled with the transport of calcium.</text>
</comment>
<sequence length="893" mass="97920">MIVMSGFSCAKACLLSVQEVEEALETNTSQGLAHDEVKRRQTNHGHNEFTIEEDTSLFRKYLEQFKEPMILLLLASAVVSMFMKQFDDALSITVAILIVVTVAFIQEYRSEKSLQELKKLVPPKCHCLREGVMETFLARELVPGDIVTVSTGDRVPADVRFFEAVELSIDESSLTGEEVPARKSTEACETSTHISDRHNVGYMGSLVRCGSGRGIVVGTGENSEFGEIFKMMQGEEAPKTPLQVNMDSLGKQLSFYSLCIIGVIVGLGWVQGRPLVEMFTIGVSLAVAAIPEGLPIVVTVTLALGVLRMAKRKTIVKKLPAVETLGCVNVVCCDKTGTLTKNEMTVVEIITSDDQHLTLDQASGDYILDGQHVSSLESNHTLAKVLTVSALCNNAHEVDGQIHGNPSECALMAVVTQLNFHQVQQKYQRLEEWPFSSETKYMITKSVDSYSNIFFSLKGAVEKVLGLCDSYYYHGAASALTPDDQKRILSNASSLGSRGLRVIALAFSSDGKTYTYLGLAGIADPPRQGVLESIEALYQCGVKVKMITGDSKETAVAIAQQLNIFTSGDVAISGVDIDKMTQPQLRDIISRVAVFYRTSPKHKTVIVKALRSNELVVGMTGDGVNDAIALKTADIGIAMGKSGTDVSKEAADVILVDDRFTSLISAIEEGRGIFHNIRNFVLFQLSTSIAALTLIALSTLLKMPNPLNPMQILWVNILMDGPPAQSLGVEPVDPDVIRQPPRQVKEHIITRGLVLNTLISSFIIVCGTLFIFWKELRDNMVTPRDTTMTFTAFVFFDMFNALACRSQTKSFLQIGIFTNKAFLLSVGGSILGQFLVIYFPPLQAVFQTEALYFSDIMFLLGLASTVFIVAEIRKLVMSRKFCCRKSYNLDNIV</sequence>
<dbReference type="InterPro" id="IPR023214">
    <property type="entry name" value="HAD_sf"/>
</dbReference>
<dbReference type="PRINTS" id="PR00120">
    <property type="entry name" value="HATPASE"/>
</dbReference>
<evidence type="ECO:0000256" key="12">
    <source>
        <dbReference type="ARBA" id="ARBA00047330"/>
    </source>
</evidence>
<comment type="catalytic activity">
    <reaction evidence="13">
        <text>Ca(2+)(in) + ATP + H2O = Ca(2+)(out) + ADP + phosphate + H(+)</text>
        <dbReference type="Rhea" id="RHEA:18105"/>
        <dbReference type="ChEBI" id="CHEBI:15377"/>
        <dbReference type="ChEBI" id="CHEBI:15378"/>
        <dbReference type="ChEBI" id="CHEBI:29108"/>
        <dbReference type="ChEBI" id="CHEBI:30616"/>
        <dbReference type="ChEBI" id="CHEBI:43474"/>
        <dbReference type="ChEBI" id="CHEBI:456216"/>
        <dbReference type="EC" id="7.2.2.10"/>
    </reaction>
</comment>
<dbReference type="SUPFAM" id="SSF81653">
    <property type="entry name" value="Calcium ATPase, transduction domain A"/>
    <property type="match status" value="1"/>
</dbReference>
<dbReference type="InterPro" id="IPR044492">
    <property type="entry name" value="P_typ_ATPase_HD_dom"/>
</dbReference>
<feature type="domain" description="Cation-transporting P-type ATPase N-terminal" evidence="14">
    <location>
        <begin position="11"/>
        <end position="85"/>
    </location>
</feature>
<evidence type="ECO:0000256" key="4">
    <source>
        <dbReference type="ARBA" id="ARBA00022692"/>
    </source>
</evidence>
<dbReference type="FunFam" id="2.70.150.10:FF:000008">
    <property type="entry name" value="Calcium-transporting ATPase"/>
    <property type="match status" value="1"/>
</dbReference>
<dbReference type="Gene3D" id="3.40.1110.10">
    <property type="entry name" value="Calcium-transporting ATPase, cytoplasmic domain N"/>
    <property type="match status" value="1"/>
</dbReference>
<comment type="catalytic activity">
    <reaction evidence="12">
        <text>Mn(2+)(in) + ATP + H2O = Mn(2+)(out) + ADP + phosphate + H(+)</text>
        <dbReference type="Rhea" id="RHEA:66820"/>
        <dbReference type="ChEBI" id="CHEBI:15377"/>
        <dbReference type="ChEBI" id="CHEBI:15378"/>
        <dbReference type="ChEBI" id="CHEBI:29035"/>
        <dbReference type="ChEBI" id="CHEBI:30616"/>
        <dbReference type="ChEBI" id="CHEBI:43474"/>
        <dbReference type="ChEBI" id="CHEBI:456216"/>
    </reaction>
    <physiologicalReaction direction="left-to-right" evidence="12">
        <dbReference type="Rhea" id="RHEA:66821"/>
    </physiologicalReaction>
</comment>
<evidence type="ECO:0000256" key="13">
    <source>
        <dbReference type="RuleBase" id="RU361146"/>
    </source>
</evidence>
<dbReference type="Proteomes" id="UP000593567">
    <property type="component" value="Unassembled WGS sequence"/>
</dbReference>
<dbReference type="InterPro" id="IPR023298">
    <property type="entry name" value="ATPase_P-typ_TM_dom_sf"/>
</dbReference>
<dbReference type="GO" id="GO:0016020">
    <property type="term" value="C:membrane"/>
    <property type="evidence" value="ECO:0007669"/>
    <property type="project" value="UniProtKB-SubCell"/>
</dbReference>
<keyword evidence="8" id="KW-1278">Translocase</keyword>
<dbReference type="Gene3D" id="1.20.1110.10">
    <property type="entry name" value="Calcium-transporting ATPase, transmembrane domain"/>
    <property type="match status" value="1"/>
</dbReference>
<name>A0A7J7JZI9_BUGNE</name>
<evidence type="ECO:0000256" key="8">
    <source>
        <dbReference type="ARBA" id="ARBA00022967"/>
    </source>
</evidence>
<keyword evidence="4 13" id="KW-0812">Transmembrane</keyword>
<dbReference type="GO" id="GO:0005388">
    <property type="term" value="F:P-type calcium transporter activity"/>
    <property type="evidence" value="ECO:0007669"/>
    <property type="project" value="UniProtKB-EC"/>
</dbReference>
<dbReference type="AlphaFoldDB" id="A0A7J7JZI9"/>
<gene>
    <name evidence="15" type="ORF">EB796_009879</name>
</gene>
<evidence type="ECO:0000256" key="10">
    <source>
        <dbReference type="ARBA" id="ARBA00023065"/>
    </source>
</evidence>
<evidence type="ECO:0000256" key="1">
    <source>
        <dbReference type="ARBA" id="ARBA00004127"/>
    </source>
</evidence>
<dbReference type="InterPro" id="IPR004014">
    <property type="entry name" value="ATPase_P-typ_cation-transptr_N"/>
</dbReference>
<keyword evidence="6 13" id="KW-0106">Calcium</keyword>
<dbReference type="SFLD" id="SFLDS00003">
    <property type="entry name" value="Haloacid_Dehalogenase"/>
    <property type="match status" value="1"/>
</dbReference>
<organism evidence="15 16">
    <name type="scientific">Bugula neritina</name>
    <name type="common">Brown bryozoan</name>
    <name type="synonym">Sertularia neritina</name>
    <dbReference type="NCBI Taxonomy" id="10212"/>
    <lineage>
        <taxon>Eukaryota</taxon>
        <taxon>Metazoa</taxon>
        <taxon>Spiralia</taxon>
        <taxon>Lophotrochozoa</taxon>
        <taxon>Bryozoa</taxon>
        <taxon>Gymnolaemata</taxon>
        <taxon>Cheilostomatida</taxon>
        <taxon>Flustrina</taxon>
        <taxon>Buguloidea</taxon>
        <taxon>Bugulidae</taxon>
        <taxon>Bugula</taxon>
    </lineage>
</organism>
<comment type="subcellular location">
    <subcellularLocation>
        <location evidence="1">Endomembrane system</location>
        <topology evidence="1">Multi-pass membrane protein</topology>
    </subcellularLocation>
    <subcellularLocation>
        <location evidence="13">Membrane</location>
        <topology evidence="13">Multi-pass membrane protein</topology>
    </subcellularLocation>
</comment>